<dbReference type="GO" id="GO:0047325">
    <property type="term" value="F:inositol-3,4,5,6-tetrakisphosphate 1-kinase activity"/>
    <property type="evidence" value="ECO:0007669"/>
    <property type="project" value="UniProtKB-EC"/>
</dbReference>
<evidence type="ECO:0000256" key="6">
    <source>
        <dbReference type="ARBA" id="ARBA00022840"/>
    </source>
</evidence>
<evidence type="ECO:0000256" key="4">
    <source>
        <dbReference type="ARBA" id="ARBA00022741"/>
    </source>
</evidence>
<dbReference type="Gene3D" id="3.30.470.20">
    <property type="entry name" value="ATP-grasp fold, B domain"/>
    <property type="match status" value="1"/>
</dbReference>
<feature type="binding site" evidence="10">
    <location>
        <position position="291"/>
    </location>
    <ligand>
        <name>1D-myo-inositol 1,3,4-trisphosphate</name>
        <dbReference type="ChEBI" id="CHEBI:58414"/>
    </ligand>
</feature>
<evidence type="ECO:0000256" key="11">
    <source>
        <dbReference type="PIRSR" id="PIRSR038186-2"/>
    </source>
</evidence>
<dbReference type="VEuPathDB" id="AmoebaDB:EHI_100310"/>
<comment type="caution">
    <text evidence="13">The sequence shown here is derived from an EMBL/GenBank/DDBJ whole genome shotgun (WGS) entry which is preliminary data.</text>
</comment>
<dbReference type="InterPro" id="IPR048629">
    <property type="entry name" value="ITPK1_preATP-grasp"/>
</dbReference>
<keyword evidence="5 9" id="KW-0418">Kinase</keyword>
<feature type="binding site" evidence="10">
    <location>
        <position position="136"/>
    </location>
    <ligand>
        <name>ATP</name>
        <dbReference type="ChEBI" id="CHEBI:30616"/>
    </ligand>
</feature>
<keyword evidence="2 9" id="KW-0808">Transferase</keyword>
<evidence type="ECO:0000256" key="7">
    <source>
        <dbReference type="ARBA" id="ARBA00022842"/>
    </source>
</evidence>
<dbReference type="GO" id="GO:0052725">
    <property type="term" value="F:inositol-1,3,4-trisphosphate 6-kinase activity"/>
    <property type="evidence" value="ECO:0007669"/>
    <property type="project" value="InterPro"/>
</dbReference>
<evidence type="ECO:0000256" key="1">
    <source>
        <dbReference type="ARBA" id="ARBA00009601"/>
    </source>
</evidence>
<dbReference type="InterPro" id="IPR008656">
    <property type="entry name" value="Inositol_tetrakis-P_1-kinase"/>
</dbReference>
<dbReference type="SMR" id="A0A175JN23"/>
<dbReference type="SUPFAM" id="SSF56059">
    <property type="entry name" value="Glutathione synthetase ATP-binding domain-like"/>
    <property type="match status" value="1"/>
</dbReference>
<reference evidence="13 14" key="1">
    <citation type="submission" date="2016-05" db="EMBL/GenBank/DDBJ databases">
        <title>First whole genome sequencing of Entamoeba histolytica HM1:IMSS-clone-6.</title>
        <authorList>
            <person name="Mukherjee Avik.K."/>
            <person name="Izumyama S."/>
            <person name="Nakada-Tsukui K."/>
            <person name="Nozaki T."/>
        </authorList>
    </citation>
    <scope>NUCLEOTIDE SEQUENCE [LARGE SCALE GENOMIC DNA]</scope>
    <source>
        <strain evidence="13 14">HM1:IMSS clone 6</strain>
    </source>
</reference>
<dbReference type="EC" id="2.7.1.134" evidence="9"/>
<feature type="binding site" evidence="11">
    <location>
        <position position="289"/>
    </location>
    <ligand>
        <name>Mg(2+)</name>
        <dbReference type="ChEBI" id="CHEBI:18420"/>
        <label>2</label>
    </ligand>
</feature>
<comment type="function">
    <text evidence="9">Kinase that can phosphorylate various inositol polyphosphate such as Ins(3,4,5,6)P4 or Ins(1,3,4)P3.</text>
</comment>
<dbReference type="AlphaFoldDB" id="A0A175JN23"/>
<organism evidence="13 14">
    <name type="scientific">Entamoeba histolytica</name>
    <dbReference type="NCBI Taxonomy" id="5759"/>
    <lineage>
        <taxon>Eukaryota</taxon>
        <taxon>Amoebozoa</taxon>
        <taxon>Evosea</taxon>
        <taxon>Archamoebae</taxon>
        <taxon>Mastigamoebida</taxon>
        <taxon>Entamoebidae</taxon>
        <taxon>Entamoeba</taxon>
    </lineage>
</organism>
<feature type="binding site" evidence="10">
    <location>
        <position position="57"/>
    </location>
    <ligand>
        <name>1D-myo-inositol 1,3,4,6-tetrakisphosphate</name>
        <dbReference type="ChEBI" id="CHEBI:57660"/>
    </ligand>
</feature>
<dbReference type="Gene3D" id="3.40.50.10820">
    <property type="entry name" value="Inositol 1,3,4-trisphosphate 5/6-kinase domain"/>
    <property type="match status" value="1"/>
</dbReference>
<gene>
    <name evidence="13" type="ORF">CL6EHI_100310</name>
</gene>
<dbReference type="PROSITE" id="PS50975">
    <property type="entry name" value="ATP_GRASP"/>
    <property type="match status" value="1"/>
</dbReference>
<feature type="binding site" evidence="10">
    <location>
        <position position="194"/>
    </location>
    <ligand>
        <name>ATP</name>
        <dbReference type="ChEBI" id="CHEBI:30616"/>
    </ligand>
</feature>
<evidence type="ECO:0000256" key="9">
    <source>
        <dbReference type="PIRNR" id="PIRNR038186"/>
    </source>
</evidence>
<comment type="cofactor">
    <cofactor evidence="9 11">
        <name>Mg(2+)</name>
        <dbReference type="ChEBI" id="CHEBI:18420"/>
    </cofactor>
    <text evidence="9 11">Binds 2 magnesium ions per subunit.</text>
</comment>
<evidence type="ECO:0000256" key="10">
    <source>
        <dbReference type="PIRSR" id="PIRSR038186-1"/>
    </source>
</evidence>
<accession>A0A175JN23</accession>
<comment type="subunit">
    <text evidence="9">Monomer.</text>
</comment>
<evidence type="ECO:0000256" key="5">
    <source>
        <dbReference type="ARBA" id="ARBA00022777"/>
    </source>
</evidence>
<dbReference type="PIRSF" id="PIRSF038186">
    <property type="entry name" value="ITPK"/>
    <property type="match status" value="1"/>
</dbReference>
<dbReference type="VEuPathDB" id="AmoebaDB:EHI7A_038980"/>
<dbReference type="PANTHER" id="PTHR14217:SF1">
    <property type="entry name" value="INOSITOL-TETRAKISPHOSPHATE 1-KINASE"/>
    <property type="match status" value="1"/>
</dbReference>
<feature type="binding site" evidence="10">
    <location>
        <position position="147"/>
    </location>
    <ligand>
        <name>1D-myo-inositol 1,3,4-trisphosphate</name>
        <dbReference type="ChEBI" id="CHEBI:58414"/>
    </ligand>
</feature>
<dbReference type="GO" id="GO:0032957">
    <property type="term" value="P:inositol trisphosphate metabolic process"/>
    <property type="evidence" value="ECO:0007669"/>
    <property type="project" value="InterPro"/>
</dbReference>
<dbReference type="GO" id="GO:0052726">
    <property type="term" value="F:inositol-1,3,4-trisphosphate 5-kinase activity"/>
    <property type="evidence" value="ECO:0007669"/>
    <property type="project" value="InterPro"/>
</dbReference>
<feature type="binding site" evidence="10">
    <location>
        <position position="94"/>
    </location>
    <ligand>
        <name>ATP</name>
        <dbReference type="ChEBI" id="CHEBI:30616"/>
    </ligand>
</feature>
<dbReference type="InterPro" id="IPR011761">
    <property type="entry name" value="ATP-grasp"/>
</dbReference>
<evidence type="ECO:0000313" key="13">
    <source>
        <dbReference type="EMBL" id="GAT94793.1"/>
    </source>
</evidence>
<feature type="binding site" evidence="11">
    <location>
        <position position="289"/>
    </location>
    <ligand>
        <name>Mg(2+)</name>
        <dbReference type="ChEBI" id="CHEBI:18420"/>
        <label>1</label>
    </ligand>
</feature>
<dbReference type="EMBL" id="BDEQ01000001">
    <property type="protein sequence ID" value="GAT94793.1"/>
    <property type="molecule type" value="Genomic_DNA"/>
</dbReference>
<keyword evidence="7 9" id="KW-0460">Magnesium</keyword>
<feature type="binding site" evidence="10">
    <location>
        <position position="17"/>
    </location>
    <ligand>
        <name>1D-myo-inositol 1,3,4-trisphosphate</name>
        <dbReference type="ChEBI" id="CHEBI:58414"/>
    </ligand>
</feature>
<keyword evidence="8" id="KW-0413">Isomerase</keyword>
<comment type="catalytic activity">
    <reaction evidence="9">
        <text>1D-myo-inositol 3,4,5,6-tetrakisphosphate + ATP = 1D-myo-inositol 1,3,4,5,6-pentakisphosphate + ADP + H(+)</text>
        <dbReference type="Rhea" id="RHEA:12452"/>
        <dbReference type="ChEBI" id="CHEBI:15378"/>
        <dbReference type="ChEBI" id="CHEBI:30616"/>
        <dbReference type="ChEBI" id="CHEBI:57539"/>
        <dbReference type="ChEBI" id="CHEBI:57733"/>
        <dbReference type="ChEBI" id="CHEBI:456216"/>
        <dbReference type="EC" id="2.7.1.134"/>
    </reaction>
</comment>
<dbReference type="InterPro" id="IPR040464">
    <property type="entry name" value="InsP(3)kin_ATP-grasp"/>
</dbReference>
<dbReference type="OMA" id="CIIHKLH"/>
<dbReference type="GO" id="GO:0005737">
    <property type="term" value="C:cytoplasm"/>
    <property type="evidence" value="ECO:0007669"/>
    <property type="project" value="TreeGrafter"/>
</dbReference>
<dbReference type="Proteomes" id="UP000078387">
    <property type="component" value="Unassembled WGS sequence"/>
</dbReference>
<evidence type="ECO:0000256" key="8">
    <source>
        <dbReference type="ARBA" id="ARBA00023235"/>
    </source>
</evidence>
<feature type="binding site" evidence="10">
    <location>
        <position position="295"/>
    </location>
    <ligand>
        <name>1D-myo-inositol 1,3,4-trisphosphate</name>
        <dbReference type="ChEBI" id="CHEBI:58414"/>
    </ligand>
</feature>
<evidence type="ECO:0000256" key="3">
    <source>
        <dbReference type="ARBA" id="ARBA00022723"/>
    </source>
</evidence>
<dbReference type="GO" id="GO:0005524">
    <property type="term" value="F:ATP binding"/>
    <property type="evidence" value="ECO:0007669"/>
    <property type="project" value="UniProtKB-UniRule"/>
</dbReference>
<evidence type="ECO:0000313" key="14">
    <source>
        <dbReference type="Proteomes" id="UP000078387"/>
    </source>
</evidence>
<proteinExistence type="inferred from homology"/>
<dbReference type="PANTHER" id="PTHR14217">
    <property type="entry name" value="INOSITOL-TETRAKISPHOSPHATE 1-KINASE"/>
    <property type="match status" value="1"/>
</dbReference>
<comment type="similarity">
    <text evidence="1 9">Belongs to the ITPK1 family.</text>
</comment>
<feature type="binding site" evidence="11">
    <location>
        <position position="275"/>
    </location>
    <ligand>
        <name>Mg(2+)</name>
        <dbReference type="ChEBI" id="CHEBI:18420"/>
        <label>1</label>
    </ligand>
</feature>
<feature type="domain" description="ATP-grasp" evidence="12">
    <location>
        <begin position="98"/>
        <end position="317"/>
    </location>
</feature>
<dbReference type="Gene3D" id="3.30.1490.220">
    <property type="match status" value="1"/>
</dbReference>
<feature type="binding site" evidence="10">
    <location>
        <begin position="168"/>
        <end position="179"/>
    </location>
    <ligand>
        <name>ATP</name>
        <dbReference type="ChEBI" id="CHEBI:30616"/>
    </ligand>
</feature>
<keyword evidence="6 9" id="KW-0067">ATP-binding</keyword>
<feature type="binding site" evidence="10">
    <location>
        <position position="179"/>
    </location>
    <ligand>
        <name>1D-myo-inositol 1,3,4,6-tetrakisphosphate</name>
        <dbReference type="ChEBI" id="CHEBI:57660"/>
    </ligand>
</feature>
<keyword evidence="3 9" id="KW-0479">Metal-binding</keyword>
<dbReference type="GO" id="GO:0016853">
    <property type="term" value="F:isomerase activity"/>
    <property type="evidence" value="ECO:0007669"/>
    <property type="project" value="UniProtKB-KW"/>
</dbReference>
<protein>
    <recommendedName>
        <fullName evidence="9">Inositol-tetrakisphosphate 1-kinase</fullName>
        <ecNumber evidence="9">2.7.1.134</ecNumber>
    </recommendedName>
</protein>
<dbReference type="GO" id="GO:0000287">
    <property type="term" value="F:magnesium ion binding"/>
    <property type="evidence" value="ECO:0007669"/>
    <property type="project" value="InterPro"/>
</dbReference>
<dbReference type="Pfam" id="PF05770">
    <property type="entry name" value="Ins134_P3_kin"/>
    <property type="match status" value="1"/>
</dbReference>
<sequence>MTTKQTVSLFIWLPESKQKTLFISTKNHTQFELNNIIFDVTLSTELPDKEPNAIITKRTHPVGKMADEMRKYEKDHPKVLFLESSAIHDMMSSREEINALLIKNNIPIPNSFSVKSKEEVIQLLQSKQLILPFIVKPENAQGTFNAHQMKIVLEQEGIDDIHFPCLCQHYINHNNKIVKVFCIGNTLKWQTRTSLPNVHRCGIKSVDFNNQHLEDILSWPEGVIDKQDIIENSANRFGSKILEDPILLNLTSEAEMRDLAYKVRCALGVQLCGIDFIKENEQGNPLVVDVNVFPSYGGKVDFDWFVEKVALCYTEVAKI</sequence>
<dbReference type="VEuPathDB" id="AmoebaDB:KM1_069380"/>
<keyword evidence="4 9" id="KW-0547">Nucleotide-binding</keyword>
<evidence type="ECO:0000256" key="2">
    <source>
        <dbReference type="ARBA" id="ARBA00022679"/>
    </source>
</evidence>
<dbReference type="VEuPathDB" id="AmoebaDB:EHI5A_055940"/>
<name>A0A175JN23_ENTHI</name>
<feature type="binding site" evidence="11">
    <location>
        <position position="291"/>
    </location>
    <ligand>
        <name>Mg(2+)</name>
        <dbReference type="ChEBI" id="CHEBI:18420"/>
        <label>2</label>
    </ligand>
</feature>
<dbReference type="VEuPathDB" id="AmoebaDB:EHI8A_037840"/>
<evidence type="ECO:0000259" key="12">
    <source>
        <dbReference type="PROSITE" id="PS50975"/>
    </source>
</evidence>
<dbReference type="Pfam" id="PF21512">
    <property type="entry name" value="ITPK1_preATP-grasp"/>
    <property type="match status" value="1"/>
</dbReference>